<proteinExistence type="predicted"/>
<dbReference type="VEuPathDB" id="FungiDB:jhhlp_001214"/>
<dbReference type="Gene3D" id="1.25.40.10">
    <property type="entry name" value="Tetratricopeptide repeat domain"/>
    <property type="match status" value="1"/>
</dbReference>
<comment type="caution">
    <text evidence="1">The sequence shown here is derived from an EMBL/GenBank/DDBJ whole genome shotgun (WGS) entry which is preliminary data.</text>
</comment>
<gene>
    <name evidence="1" type="ORF">jhhlp_001214</name>
</gene>
<dbReference type="STRING" id="41688.A0A2N3NHH2"/>
<evidence type="ECO:0000313" key="1">
    <source>
        <dbReference type="EMBL" id="PKS11919.1"/>
    </source>
</evidence>
<dbReference type="Pfam" id="PF06041">
    <property type="entry name" value="DUF924"/>
    <property type="match status" value="1"/>
</dbReference>
<dbReference type="OrthoDB" id="414698at2759"/>
<dbReference type="EMBL" id="NLAX01000004">
    <property type="protein sequence ID" value="PKS11919.1"/>
    <property type="molecule type" value="Genomic_DNA"/>
</dbReference>
<evidence type="ECO:0008006" key="3">
    <source>
        <dbReference type="Google" id="ProtNLM"/>
    </source>
</evidence>
<dbReference type="Proteomes" id="UP000233524">
    <property type="component" value="Unassembled WGS sequence"/>
</dbReference>
<name>A0A2N3NHH2_9PEZI</name>
<dbReference type="AlphaFoldDB" id="A0A2N3NHH2"/>
<dbReference type="InParanoid" id="A0A2N3NHH2"/>
<dbReference type="InterPro" id="IPR011990">
    <property type="entry name" value="TPR-like_helical_dom_sf"/>
</dbReference>
<keyword evidence="2" id="KW-1185">Reference proteome</keyword>
<dbReference type="InterPro" id="IPR010323">
    <property type="entry name" value="DUF924"/>
</dbReference>
<dbReference type="SUPFAM" id="SSF48452">
    <property type="entry name" value="TPR-like"/>
    <property type="match status" value="1"/>
</dbReference>
<protein>
    <recommendedName>
        <fullName evidence="3">DUF924-domain-containing protein</fullName>
    </recommendedName>
</protein>
<evidence type="ECO:0000313" key="2">
    <source>
        <dbReference type="Proteomes" id="UP000233524"/>
    </source>
</evidence>
<reference evidence="1 2" key="1">
    <citation type="journal article" date="2017" name="G3 (Bethesda)">
        <title>First Draft Genome Sequence of the Pathogenic Fungus Lomentospora prolificans (Formerly Scedosporium prolificans).</title>
        <authorList>
            <person name="Luo R."/>
            <person name="Zimin A."/>
            <person name="Workman R."/>
            <person name="Fan Y."/>
            <person name="Pertea G."/>
            <person name="Grossman N."/>
            <person name="Wear M.P."/>
            <person name="Jia B."/>
            <person name="Miller H."/>
            <person name="Casadevall A."/>
            <person name="Timp W."/>
            <person name="Zhang S.X."/>
            <person name="Salzberg S.L."/>
        </authorList>
    </citation>
    <scope>NUCLEOTIDE SEQUENCE [LARGE SCALE GENOMIC DNA]</scope>
    <source>
        <strain evidence="1 2">JHH-5317</strain>
    </source>
</reference>
<accession>A0A2N3NHH2</accession>
<sequence length="249" mass="28887">MAFQLNKSIFNPTLYARIRTIWFQDLPTTAQTAPMSFYQRWFGLGSLADRSSFDSTCRSHFLDALNAIITLHLRLRLCPRPPPAPNVFREPAEQALIYTHYDRIARSVVHSLFPDPKVDDVEHQPEAVRKTEEAIEQSFRPDTHPSLATSPAYRTWFYLPLMHSEYLDDHTHYMNLINSCRADVVRARCAEDVLKAVDMSIEFEEKHVAIIKRFGRYPYRNEILGREMTPEEKEYLANGGDTFGTSKEE</sequence>
<organism evidence="1 2">
    <name type="scientific">Lomentospora prolificans</name>
    <dbReference type="NCBI Taxonomy" id="41688"/>
    <lineage>
        <taxon>Eukaryota</taxon>
        <taxon>Fungi</taxon>
        <taxon>Dikarya</taxon>
        <taxon>Ascomycota</taxon>
        <taxon>Pezizomycotina</taxon>
        <taxon>Sordariomycetes</taxon>
        <taxon>Hypocreomycetidae</taxon>
        <taxon>Microascales</taxon>
        <taxon>Microascaceae</taxon>
        <taxon>Lomentospora</taxon>
    </lineage>
</organism>